<evidence type="ECO:0000313" key="3">
    <source>
        <dbReference type="Proteomes" id="UP000237830"/>
    </source>
</evidence>
<sequence length="114" mass="12772">MNWENALKIGGPSIIAAFVFQYLITTYLDKSDLFKNSLTLNIFLILAIFTFCLSMGWLWIRSGKKDVQKKGFQNNEITKNEVGGSLNIGKSLDIIDNKILENKVNGDLNIGGKE</sequence>
<evidence type="ECO:0000256" key="1">
    <source>
        <dbReference type="SAM" id="Phobius"/>
    </source>
</evidence>
<gene>
    <name evidence="2" type="ORF">CYL20_19375</name>
</gene>
<organism evidence="2 3">
    <name type="scientific">Pseudomonas palleroniana</name>
    <dbReference type="NCBI Taxonomy" id="191390"/>
    <lineage>
        <taxon>Bacteria</taxon>
        <taxon>Pseudomonadati</taxon>
        <taxon>Pseudomonadota</taxon>
        <taxon>Gammaproteobacteria</taxon>
        <taxon>Pseudomonadales</taxon>
        <taxon>Pseudomonadaceae</taxon>
        <taxon>Pseudomonas</taxon>
    </lineage>
</organism>
<feature type="transmembrane region" description="Helical" evidence="1">
    <location>
        <begin position="7"/>
        <end position="28"/>
    </location>
</feature>
<proteinExistence type="predicted"/>
<dbReference type="AlphaFoldDB" id="A0A2L1JDQ7"/>
<dbReference type="Proteomes" id="UP000237830">
    <property type="component" value="Chromosome"/>
</dbReference>
<protein>
    <submittedName>
        <fullName evidence="2">Uncharacterized protein</fullName>
    </submittedName>
</protein>
<dbReference type="RefSeq" id="WP_104995258.1">
    <property type="nucleotide sequence ID" value="NZ_CP025494.1"/>
</dbReference>
<keyword evidence="1" id="KW-0812">Transmembrane</keyword>
<name>A0A2L1JDQ7_9PSED</name>
<keyword evidence="1" id="KW-1133">Transmembrane helix</keyword>
<feature type="transmembrane region" description="Helical" evidence="1">
    <location>
        <begin position="40"/>
        <end position="60"/>
    </location>
</feature>
<dbReference type="EMBL" id="CP025494">
    <property type="protein sequence ID" value="AVE06622.1"/>
    <property type="molecule type" value="Genomic_DNA"/>
</dbReference>
<evidence type="ECO:0000313" key="2">
    <source>
        <dbReference type="EMBL" id="AVE06622.1"/>
    </source>
</evidence>
<keyword evidence="1" id="KW-0472">Membrane</keyword>
<reference evidence="2 3" key="1">
    <citation type="submission" date="2017-12" db="EMBL/GenBank/DDBJ databases">
        <title>Genome sequence of Pseudomonas palleroniana MAB3.</title>
        <authorList>
            <person name="Nascimento F.X."/>
        </authorList>
    </citation>
    <scope>NUCLEOTIDE SEQUENCE [LARGE SCALE GENOMIC DNA]</scope>
    <source>
        <strain evidence="2 3">MAB3</strain>
    </source>
</reference>
<accession>A0A2L1JDQ7</accession>